<dbReference type="OrthoDB" id="1550900at2"/>
<evidence type="ECO:0000313" key="2">
    <source>
        <dbReference type="Proteomes" id="UP000321058"/>
    </source>
</evidence>
<proteinExistence type="predicted"/>
<gene>
    <name evidence="1" type="ORF">RSO01_53400</name>
</gene>
<dbReference type="AlphaFoldDB" id="A0A512NGU1"/>
<sequence>MPVMMISEVGGQSPQGYDSMLALLGGALRQAPGFVMHMAHPAEAGWRIVEVWQSQEDATRFFAAHIAPNLPEGIRPKLSFQPLHSLVSP</sequence>
<name>A0A512NGU1_9HYPH</name>
<dbReference type="EMBL" id="BKAJ01000095">
    <property type="protein sequence ID" value="GEP58174.1"/>
    <property type="molecule type" value="Genomic_DNA"/>
</dbReference>
<comment type="caution">
    <text evidence="1">The sequence shown here is derived from an EMBL/GenBank/DDBJ whole genome shotgun (WGS) entry which is preliminary data.</text>
</comment>
<keyword evidence="2" id="KW-1185">Reference proteome</keyword>
<evidence type="ECO:0008006" key="3">
    <source>
        <dbReference type="Google" id="ProtNLM"/>
    </source>
</evidence>
<protein>
    <recommendedName>
        <fullName evidence="3">ABM domain-containing protein</fullName>
    </recommendedName>
</protein>
<reference evidence="1 2" key="1">
    <citation type="submission" date="2019-07" db="EMBL/GenBank/DDBJ databases">
        <title>Whole genome shotgun sequence of Reyranella soli NBRC 108950.</title>
        <authorList>
            <person name="Hosoyama A."/>
            <person name="Uohara A."/>
            <person name="Ohji S."/>
            <person name="Ichikawa N."/>
        </authorList>
    </citation>
    <scope>NUCLEOTIDE SEQUENCE [LARGE SCALE GENOMIC DNA]</scope>
    <source>
        <strain evidence="1 2">NBRC 108950</strain>
    </source>
</reference>
<evidence type="ECO:0000313" key="1">
    <source>
        <dbReference type="EMBL" id="GEP58174.1"/>
    </source>
</evidence>
<accession>A0A512NGU1</accession>
<dbReference type="Proteomes" id="UP000321058">
    <property type="component" value="Unassembled WGS sequence"/>
</dbReference>
<organism evidence="1 2">
    <name type="scientific">Reyranella soli</name>
    <dbReference type="NCBI Taxonomy" id="1230389"/>
    <lineage>
        <taxon>Bacteria</taxon>
        <taxon>Pseudomonadati</taxon>
        <taxon>Pseudomonadota</taxon>
        <taxon>Alphaproteobacteria</taxon>
        <taxon>Hyphomicrobiales</taxon>
        <taxon>Reyranellaceae</taxon>
        <taxon>Reyranella</taxon>
    </lineage>
</organism>